<evidence type="ECO:0000256" key="2">
    <source>
        <dbReference type="ARBA" id="ARBA00022603"/>
    </source>
</evidence>
<dbReference type="RefSeq" id="WP_133559184.1">
    <property type="nucleotide sequence ID" value="NZ_SNWM01000007.1"/>
</dbReference>
<dbReference type="EMBL" id="SNWM01000007">
    <property type="protein sequence ID" value="TDO19357.1"/>
    <property type="molecule type" value="Genomic_DNA"/>
</dbReference>
<dbReference type="GO" id="GO:0032259">
    <property type="term" value="P:methylation"/>
    <property type="evidence" value="ECO:0007669"/>
    <property type="project" value="UniProtKB-KW"/>
</dbReference>
<dbReference type="CDD" id="cd02440">
    <property type="entry name" value="AdoMet_MTases"/>
    <property type="match status" value="1"/>
</dbReference>
<dbReference type="PANTHER" id="PTHR33841">
    <property type="entry name" value="DNA METHYLTRANSFERASE YEEA-RELATED"/>
    <property type="match status" value="1"/>
</dbReference>
<dbReference type="GO" id="GO:0003677">
    <property type="term" value="F:DNA binding"/>
    <property type="evidence" value="ECO:0007669"/>
    <property type="project" value="InterPro"/>
</dbReference>
<keyword evidence="2 6" id="KW-0489">Methyltransferase</keyword>
<comment type="caution">
    <text evidence="6">The sequence shown here is derived from an EMBL/GenBank/DDBJ whole genome shotgun (WGS) entry which is preliminary data.</text>
</comment>
<evidence type="ECO:0000313" key="6">
    <source>
        <dbReference type="EMBL" id="TDO19357.1"/>
    </source>
</evidence>
<dbReference type="InterPro" id="IPR050953">
    <property type="entry name" value="N4_N6_ade-DNA_methylase"/>
</dbReference>
<sequence length="905" mass="101796">MKKFSASYNERSWAIDLIGHIKALSSTNNRSIKDAGGEQTVRIDGGSLFPDVLLFGDRDTARILQGWELKMPDTSINDREFRENAEIKANALGLDSYVLWNVSHAHLYTRINGTNSFSRSKTWDDLADITTRVAVKANRTRWERLGTEIINFLNDLFDRGELEGRPFIEAYRSGGVTSLILENASDIKDVIIDTMRRNGDFRADVIMWWNKYRAEYGGSDKEQVLAKVVISNWIGKILFAHILRETDSRAQRVSTITEETTPIEALALFQRLSEECNFWTIFSNSLGLSEITARVWEQLKQFNRLLSDLRLGAVDQAQLSGLLEATVAVTIRKLRGQYPTPIELARLLVQICVRNVVEDRVLDPCCGSGTIIRAALEYKLKNGVAAENVAASVYAGDQDPQAVQIATFAIAKPGLMHLPLKIFQRDAFTLKENTILDFRNPSTGLLFSETIGQFEVITSNLPFVAQEGRKQYGNALKAIVERMGMNDFSGRADVAAYLPFSLHPLLKDNGRLGIIITNAWLGTDWGDDFFNLLNGFYDLKCVITSGAGRWFKNSQVVTNLLIMDKKVDFEQPNGPVKFIVITRPIEAIADETAVELLAAQIQTGQTQNDSLIVRSITTDQIAQFRKLGLGGNAQFVNCDWVLNIPLVPLKNIFNIKRGERRGNNELFYPKSGHGIEPEYIKPLAKGPSDFTHLSTPAVKEAFCCSRTENELVDLGHLGALNWIRKFNTAENIKKLSRTNLLWYEMDTEDISDLVLFINYGDRLFTGRVNPPAFSDQRLVPLKPIKEIDIELYHAIMNSAVAMFIIEGMGFGRGLGALDLSSDRIKKYMHILDVNLLNAIDIQNIKSAFRTMATREIMSSIADELERPDRIAFDEAILSAFRIRENRQVIYDSILALVEIRLTATQ</sequence>
<dbReference type="OrthoDB" id="9814572at2"/>
<evidence type="ECO:0000259" key="5">
    <source>
        <dbReference type="Pfam" id="PF02384"/>
    </source>
</evidence>
<proteinExistence type="inferred from homology"/>
<dbReference type="Pfam" id="PF02384">
    <property type="entry name" value="N6_Mtase"/>
    <property type="match status" value="1"/>
</dbReference>
<keyword evidence="3" id="KW-0808">Transferase</keyword>
<dbReference type="Proteomes" id="UP000295499">
    <property type="component" value="Unassembled WGS sequence"/>
</dbReference>
<dbReference type="GO" id="GO:0008170">
    <property type="term" value="F:N-methyltransferase activity"/>
    <property type="evidence" value="ECO:0007669"/>
    <property type="project" value="InterPro"/>
</dbReference>
<dbReference type="PANTHER" id="PTHR33841:SF5">
    <property type="entry name" value="DNA METHYLASE (MODIFICATION METHYLASE) (METHYLTRANSFERASE)-RELATED"/>
    <property type="match status" value="1"/>
</dbReference>
<gene>
    <name evidence="6" type="ORF">CLV32_4597</name>
</gene>
<dbReference type="InterPro" id="IPR003356">
    <property type="entry name" value="DNA_methylase_A-5"/>
</dbReference>
<name>A0A4R6ICP9_9SPHI</name>
<evidence type="ECO:0000256" key="1">
    <source>
        <dbReference type="ARBA" id="ARBA00006594"/>
    </source>
</evidence>
<accession>A0A4R6ICP9</accession>
<organism evidence="6 7">
    <name type="scientific">Pedobacter duraquae</name>
    <dbReference type="NCBI Taxonomy" id="425511"/>
    <lineage>
        <taxon>Bacteria</taxon>
        <taxon>Pseudomonadati</taxon>
        <taxon>Bacteroidota</taxon>
        <taxon>Sphingobacteriia</taxon>
        <taxon>Sphingobacteriales</taxon>
        <taxon>Sphingobacteriaceae</taxon>
        <taxon>Pedobacter</taxon>
    </lineage>
</organism>
<evidence type="ECO:0000256" key="3">
    <source>
        <dbReference type="ARBA" id="ARBA00022679"/>
    </source>
</evidence>
<dbReference type="AlphaFoldDB" id="A0A4R6ICP9"/>
<dbReference type="SUPFAM" id="SSF53335">
    <property type="entry name" value="S-adenosyl-L-methionine-dependent methyltransferases"/>
    <property type="match status" value="1"/>
</dbReference>
<evidence type="ECO:0000256" key="4">
    <source>
        <dbReference type="ARBA" id="ARBA00022691"/>
    </source>
</evidence>
<dbReference type="InterPro" id="IPR029063">
    <property type="entry name" value="SAM-dependent_MTases_sf"/>
</dbReference>
<protein>
    <submittedName>
        <fullName evidence="6">N-6 DNA methylase</fullName>
    </submittedName>
</protein>
<comment type="similarity">
    <text evidence="1">Belongs to the N(4)/N(6)-methyltransferase family.</text>
</comment>
<dbReference type="PRINTS" id="PR00507">
    <property type="entry name" value="N12N6MTFRASE"/>
</dbReference>
<reference evidence="6 7" key="1">
    <citation type="submission" date="2019-03" db="EMBL/GenBank/DDBJ databases">
        <title>Genomic Encyclopedia of Archaeal and Bacterial Type Strains, Phase II (KMG-II): from individual species to whole genera.</title>
        <authorList>
            <person name="Goeker M."/>
        </authorList>
    </citation>
    <scope>NUCLEOTIDE SEQUENCE [LARGE SCALE GENOMIC DNA]</scope>
    <source>
        <strain evidence="6 7">DSM 19034</strain>
    </source>
</reference>
<feature type="domain" description="DNA methylase adenine-specific" evidence="5">
    <location>
        <begin position="328"/>
        <end position="582"/>
    </location>
</feature>
<dbReference type="Gene3D" id="3.40.50.150">
    <property type="entry name" value="Vaccinia Virus protein VP39"/>
    <property type="match status" value="1"/>
</dbReference>
<evidence type="ECO:0000313" key="7">
    <source>
        <dbReference type="Proteomes" id="UP000295499"/>
    </source>
</evidence>
<keyword evidence="4" id="KW-0949">S-adenosyl-L-methionine</keyword>
<keyword evidence="7" id="KW-1185">Reference proteome</keyword>